<feature type="transmembrane region" description="Helical" evidence="7">
    <location>
        <begin position="228"/>
        <end position="246"/>
    </location>
</feature>
<evidence type="ECO:0000256" key="5">
    <source>
        <dbReference type="ARBA" id="ARBA00022989"/>
    </source>
</evidence>
<feature type="transmembrane region" description="Helical" evidence="7">
    <location>
        <begin position="562"/>
        <end position="583"/>
    </location>
</feature>
<keyword evidence="4 7" id="KW-0812">Transmembrane</keyword>
<keyword evidence="10" id="KW-1185">Reference proteome</keyword>
<evidence type="ECO:0000256" key="7">
    <source>
        <dbReference type="RuleBase" id="RU363032"/>
    </source>
</evidence>
<sequence>MTTVAAQPAAGADAFADVAERAPRRRRSPERIAGVVFVLAMIAFGIYAVSALDFSWANIASSLYNAAKVFSLMDPISLPAPGDLLYLTGLTIGIVVLGTLLAALISVPVAIISAANTTPAGWLRWVGRAIGVITRAVPDVVIALALSLMFTLGSPLPGILAFGIHSIGMISKLFADAIEQIDEGPQLAIRAAGGSRAQEFWAGVFPQVLPSWIATALHRFDINLRGSAILGWAGVGGLGYAMKVAFGQFPNGYGRGLGIAAVIFVMCVVLEIISSTIRRNLLGVDPVGNGLGDRVVRAATKRRGAAASAAAASQARADASAKPAATAESMLRRPWTRDRVSGLVWGLVAIGVIVASYWMADIHLSQITWSEVVPTLQSFWPPNVGSHSFGEFFQALLITIQVAFAAAVLSVVFSLIFGSLAARNVAPNGAIRGTFRVILVIFRGVPELVLAIFLIMVTGLGNQAGVVALAFGGIGLLGKLIADSYEEVAQGPGRALTAAGATRIQRFTSSTWPQGLPSLIGNSLYLLDTNIRAATILGIVGGGGIGYYLTQAAPVLNLHGQVTTLVLMVVVTVLVVEGIATWMRRVFR</sequence>
<keyword evidence="6 7" id="KW-0472">Membrane</keyword>
<keyword evidence="2 7" id="KW-0813">Transport</keyword>
<feature type="transmembrane region" description="Helical" evidence="7">
    <location>
        <begin position="463"/>
        <end position="482"/>
    </location>
</feature>
<keyword evidence="3" id="KW-1003">Cell membrane</keyword>
<accession>A0ABP7ZLZ6</accession>
<comment type="caution">
    <text evidence="9">The sequence shown here is derived from an EMBL/GenBank/DDBJ whole genome shotgun (WGS) entry which is preliminary data.</text>
</comment>
<comment type="subcellular location">
    <subcellularLocation>
        <location evidence="1 7">Cell membrane</location>
        <topology evidence="1 7">Multi-pass membrane protein</topology>
    </subcellularLocation>
</comment>
<evidence type="ECO:0000256" key="1">
    <source>
        <dbReference type="ARBA" id="ARBA00004651"/>
    </source>
</evidence>
<feature type="transmembrane region" description="Helical" evidence="7">
    <location>
        <begin position="252"/>
        <end position="273"/>
    </location>
</feature>
<reference evidence="9" key="1">
    <citation type="journal article" date="2014" name="Int. J. Syst. Evol. Microbiol.">
        <title>Complete genome of a new Firmicutes species belonging to the dominant human colonic microbiota ('Ruminococcus bicirculans') reveals two chromosomes and a selective capacity to utilize plant glucans.</title>
        <authorList>
            <consortium name="NISC Comparative Sequencing Program"/>
            <person name="Wegmann U."/>
            <person name="Louis P."/>
            <person name="Goesmann A."/>
            <person name="Henrissat B."/>
            <person name="Duncan S.H."/>
            <person name="Flint H.J."/>
        </authorList>
    </citation>
    <scope>NUCLEOTIDE SEQUENCE</scope>
    <source>
        <strain evidence="9">JCM 17590</strain>
    </source>
</reference>
<evidence type="ECO:0000256" key="2">
    <source>
        <dbReference type="ARBA" id="ARBA00022448"/>
    </source>
</evidence>
<feature type="domain" description="ABC transmembrane type-1" evidence="8">
    <location>
        <begin position="396"/>
        <end position="580"/>
    </location>
</feature>
<organism evidence="9 10">
    <name type="scientific">Gryllotalpicola daejeonensis</name>
    <dbReference type="NCBI Taxonomy" id="993087"/>
    <lineage>
        <taxon>Bacteria</taxon>
        <taxon>Bacillati</taxon>
        <taxon>Actinomycetota</taxon>
        <taxon>Actinomycetes</taxon>
        <taxon>Micrococcales</taxon>
        <taxon>Microbacteriaceae</taxon>
        <taxon>Gryllotalpicola</taxon>
    </lineage>
</organism>
<feature type="transmembrane region" description="Helical" evidence="7">
    <location>
        <begin position="392"/>
        <end position="417"/>
    </location>
</feature>
<evidence type="ECO:0000256" key="6">
    <source>
        <dbReference type="ARBA" id="ARBA00023136"/>
    </source>
</evidence>
<dbReference type="PROSITE" id="PS50928">
    <property type="entry name" value="ABC_TM1"/>
    <property type="match status" value="2"/>
</dbReference>
<name>A0ABP7ZLZ6_9MICO</name>
<dbReference type="PANTHER" id="PTHR30043">
    <property type="entry name" value="PHOSPHONATES TRANSPORT SYSTEM PERMEASE PROTEIN"/>
    <property type="match status" value="1"/>
</dbReference>
<dbReference type="RefSeq" id="WP_344792081.1">
    <property type="nucleotide sequence ID" value="NZ_BAABBV010000001.1"/>
</dbReference>
<feature type="transmembrane region" description="Helical" evidence="7">
    <location>
        <begin position="84"/>
        <end position="113"/>
    </location>
</feature>
<proteinExistence type="inferred from homology"/>
<evidence type="ECO:0000256" key="4">
    <source>
        <dbReference type="ARBA" id="ARBA00022692"/>
    </source>
</evidence>
<dbReference type="InterPro" id="IPR000515">
    <property type="entry name" value="MetI-like"/>
</dbReference>
<dbReference type="SUPFAM" id="SSF161098">
    <property type="entry name" value="MetI-like"/>
    <property type="match status" value="2"/>
</dbReference>
<evidence type="ECO:0000313" key="10">
    <source>
        <dbReference type="Proteomes" id="UP001415169"/>
    </source>
</evidence>
<feature type="transmembrane region" description="Helical" evidence="7">
    <location>
        <begin position="531"/>
        <end position="550"/>
    </location>
</feature>
<reference evidence="9" key="2">
    <citation type="submission" date="2023-12" db="EMBL/GenBank/DDBJ databases">
        <authorList>
            <person name="Sun Q."/>
            <person name="Inoue M."/>
        </authorList>
    </citation>
    <scope>NUCLEOTIDE SEQUENCE</scope>
    <source>
        <strain evidence="9">JCM 17590</strain>
    </source>
</reference>
<evidence type="ECO:0000313" key="9">
    <source>
        <dbReference type="EMBL" id="GAA4163682.1"/>
    </source>
</evidence>
<comment type="similarity">
    <text evidence="7">Belongs to the binding-protein-dependent transport system permease family.</text>
</comment>
<evidence type="ECO:0000256" key="3">
    <source>
        <dbReference type="ARBA" id="ARBA00022475"/>
    </source>
</evidence>
<dbReference type="Proteomes" id="UP001415169">
    <property type="component" value="Unassembled WGS sequence"/>
</dbReference>
<dbReference type="CDD" id="cd06261">
    <property type="entry name" value="TM_PBP2"/>
    <property type="match status" value="1"/>
</dbReference>
<evidence type="ECO:0000259" key="8">
    <source>
        <dbReference type="PROSITE" id="PS50928"/>
    </source>
</evidence>
<dbReference type="PANTHER" id="PTHR30043:SF1">
    <property type="entry name" value="ABC TRANSPORT SYSTEM PERMEASE PROTEIN P69"/>
    <property type="match status" value="1"/>
</dbReference>
<feature type="transmembrane region" description="Helical" evidence="7">
    <location>
        <begin position="340"/>
        <end position="360"/>
    </location>
</feature>
<dbReference type="EMBL" id="BAABBV010000001">
    <property type="protein sequence ID" value="GAA4163682.1"/>
    <property type="molecule type" value="Genomic_DNA"/>
</dbReference>
<dbReference type="InterPro" id="IPR035906">
    <property type="entry name" value="MetI-like_sf"/>
</dbReference>
<protein>
    <submittedName>
        <fullName evidence="9">Phosphonate ABC transporter, permease protein PhnE</fullName>
    </submittedName>
</protein>
<keyword evidence="5 7" id="KW-1133">Transmembrane helix</keyword>
<gene>
    <name evidence="9" type="primary">phnE</name>
    <name evidence="9" type="ORF">GCM10022286_24530</name>
</gene>
<dbReference type="Pfam" id="PF00528">
    <property type="entry name" value="BPD_transp_1"/>
    <property type="match status" value="2"/>
</dbReference>
<dbReference type="Gene3D" id="1.10.3720.10">
    <property type="entry name" value="MetI-like"/>
    <property type="match status" value="2"/>
</dbReference>
<feature type="transmembrane region" description="Helical" evidence="7">
    <location>
        <begin position="32"/>
        <end position="52"/>
    </location>
</feature>
<feature type="transmembrane region" description="Helical" evidence="7">
    <location>
        <begin position="437"/>
        <end position="457"/>
    </location>
</feature>
<feature type="domain" description="ABC transmembrane type-1" evidence="8">
    <location>
        <begin position="88"/>
        <end position="274"/>
    </location>
</feature>